<dbReference type="GO" id="GO:0003677">
    <property type="term" value="F:DNA binding"/>
    <property type="evidence" value="ECO:0007669"/>
    <property type="project" value="InterPro"/>
</dbReference>
<dbReference type="EMBL" id="JACIVC010000043">
    <property type="protein sequence ID" value="MBB1068904.1"/>
    <property type="molecule type" value="Genomic_DNA"/>
</dbReference>
<dbReference type="SUPFAM" id="SSF47413">
    <property type="entry name" value="lambda repressor-like DNA-binding domains"/>
    <property type="match status" value="1"/>
</dbReference>
<proteinExistence type="predicted"/>
<dbReference type="InterPro" id="IPR001387">
    <property type="entry name" value="Cro/C1-type_HTH"/>
</dbReference>
<dbReference type="CDD" id="cd00093">
    <property type="entry name" value="HTH_XRE"/>
    <property type="match status" value="1"/>
</dbReference>
<dbReference type="SMART" id="SM00530">
    <property type="entry name" value="HTH_XRE"/>
    <property type="match status" value="1"/>
</dbReference>
<organism evidence="2 3">
    <name type="scientific">Limosilactobacillus albertensis</name>
    <dbReference type="NCBI Taxonomy" id="2759752"/>
    <lineage>
        <taxon>Bacteria</taxon>
        <taxon>Bacillati</taxon>
        <taxon>Bacillota</taxon>
        <taxon>Bacilli</taxon>
        <taxon>Lactobacillales</taxon>
        <taxon>Lactobacillaceae</taxon>
        <taxon>Limosilactobacillus</taxon>
    </lineage>
</organism>
<dbReference type="RefSeq" id="WP_182597624.1">
    <property type="nucleotide sequence ID" value="NZ_JACIVC010000043.1"/>
</dbReference>
<evidence type="ECO:0000313" key="2">
    <source>
        <dbReference type="EMBL" id="MBB1068904.1"/>
    </source>
</evidence>
<keyword evidence="3" id="KW-1185">Reference proteome</keyword>
<name>A0A7W3TQA4_9LACO</name>
<evidence type="ECO:0000259" key="1">
    <source>
        <dbReference type="PROSITE" id="PS50943"/>
    </source>
</evidence>
<evidence type="ECO:0000313" key="3">
    <source>
        <dbReference type="Proteomes" id="UP000518316"/>
    </source>
</evidence>
<sequence length="75" mass="8375">MNNENLSISYNKLWKLLIDRGMKKKELQEASGISAASIAKLGRNGNVTTDILLKICGALHCNISDIMEVERIEEK</sequence>
<feature type="domain" description="HTH cro/C1-type" evidence="1">
    <location>
        <begin position="13"/>
        <end position="66"/>
    </location>
</feature>
<comment type="caution">
    <text evidence="2">The sequence shown here is derived from an EMBL/GenBank/DDBJ whole genome shotgun (WGS) entry which is preliminary data.</text>
</comment>
<gene>
    <name evidence="2" type="ORF">H5S40_01785</name>
</gene>
<dbReference type="InterPro" id="IPR010982">
    <property type="entry name" value="Lambda_DNA-bd_dom_sf"/>
</dbReference>
<accession>A0A7W3TQA4</accession>
<dbReference type="AlphaFoldDB" id="A0A7W3TQA4"/>
<dbReference type="Gene3D" id="1.10.260.40">
    <property type="entry name" value="lambda repressor-like DNA-binding domains"/>
    <property type="match status" value="1"/>
</dbReference>
<dbReference type="PROSITE" id="PS50943">
    <property type="entry name" value="HTH_CROC1"/>
    <property type="match status" value="1"/>
</dbReference>
<reference evidence="2 3" key="1">
    <citation type="submission" date="2020-07" db="EMBL/GenBank/DDBJ databases">
        <title>Description of Limosilactobacillus balticus sp. nov., Limosilactobacillus agrestis sp. nov., Limosilactobacillus albertensis sp. nov., Limosilactobacillus rudii sp. nov., Limosilactobacillus fastidiosus sp. nov., five novel Limosilactobacillus species isolated from the vertebrate gastrointestinal tract, and proposal of 6 subspecies of Limosilactobacillus reuteri adapted to the gastrointestinal tract of specific vertebrate hosts.</title>
        <authorList>
            <person name="Li F."/>
            <person name="Cheng C."/>
            <person name="Zheng J."/>
            <person name="Quevedo R.M."/>
            <person name="Li J."/>
            <person name="Roos S."/>
            <person name="Gaenzle M.G."/>
            <person name="Walter J."/>
        </authorList>
    </citation>
    <scope>NUCLEOTIDE SEQUENCE [LARGE SCALE GENOMIC DNA]</scope>
    <source>
        <strain evidence="2 3">RRLNB_1_1</strain>
    </source>
</reference>
<dbReference type="Proteomes" id="UP000518316">
    <property type="component" value="Unassembled WGS sequence"/>
</dbReference>
<dbReference type="Pfam" id="PF13443">
    <property type="entry name" value="HTH_26"/>
    <property type="match status" value="1"/>
</dbReference>
<protein>
    <submittedName>
        <fullName evidence="2">Helix-turn-helix transcriptional regulator</fullName>
    </submittedName>
</protein>